<name>A0A0P8BNX4_9CYAN</name>
<evidence type="ECO:0000313" key="1">
    <source>
        <dbReference type="EMBL" id="KPQ35588.1"/>
    </source>
</evidence>
<dbReference type="AlphaFoldDB" id="A0A0P8BNX4"/>
<protein>
    <submittedName>
        <fullName evidence="1">Uncharacterized protein</fullName>
    </submittedName>
</protein>
<dbReference type="Proteomes" id="UP000050465">
    <property type="component" value="Unassembled WGS sequence"/>
</dbReference>
<reference evidence="1 2" key="1">
    <citation type="submission" date="2015-09" db="EMBL/GenBank/DDBJ databases">
        <title>Identification and resolution of microdiversity through metagenomic sequencing of parallel consortia.</title>
        <authorList>
            <person name="Nelson W.C."/>
            <person name="Romine M.F."/>
            <person name="Lindemann S.R."/>
        </authorList>
    </citation>
    <scope>NUCLEOTIDE SEQUENCE [LARGE SCALE GENOMIC DNA]</scope>
    <source>
        <strain evidence="1">Ana</strain>
    </source>
</reference>
<evidence type="ECO:0000313" key="2">
    <source>
        <dbReference type="Proteomes" id="UP000050465"/>
    </source>
</evidence>
<comment type="caution">
    <text evidence="1">The sequence shown here is derived from an EMBL/GenBank/DDBJ whole genome shotgun (WGS) entry which is preliminary data.</text>
</comment>
<accession>A0A0P8BNX4</accession>
<dbReference type="STRING" id="1666911.HLUCCA11_10075"/>
<dbReference type="PATRIC" id="fig|1666911.3.peg.5339"/>
<proteinExistence type="predicted"/>
<dbReference type="EMBL" id="LJZR01000011">
    <property type="protein sequence ID" value="KPQ35588.1"/>
    <property type="molecule type" value="Genomic_DNA"/>
</dbReference>
<organism evidence="1 2">
    <name type="scientific">Phormidesmis priestleyi Ana</name>
    <dbReference type="NCBI Taxonomy" id="1666911"/>
    <lineage>
        <taxon>Bacteria</taxon>
        <taxon>Bacillati</taxon>
        <taxon>Cyanobacteriota</taxon>
        <taxon>Cyanophyceae</taxon>
        <taxon>Leptolyngbyales</taxon>
        <taxon>Leptolyngbyaceae</taxon>
        <taxon>Phormidesmis</taxon>
    </lineage>
</organism>
<gene>
    <name evidence="1" type="ORF">HLUCCA11_10075</name>
</gene>
<sequence length="138" mass="15603">MVRGLMWLPLLAIFIGLAWAGWNEYRKLEAYKVWAQPFERAKYDIYAALGQQGDVLTWGIPSRQGVLEASSLNLTEVKKAVMEVNAKPANPADLPSKGRFSLGFTLADGRHLRIPFVDGEMAAQWLAFLRKQWDLPEI</sequence>